<dbReference type="Proteomes" id="UP000031186">
    <property type="component" value="Unassembled WGS sequence"/>
</dbReference>
<dbReference type="GO" id="GO:0016853">
    <property type="term" value="F:isomerase activity"/>
    <property type="evidence" value="ECO:0007669"/>
    <property type="project" value="UniProtKB-KW"/>
</dbReference>
<protein>
    <submittedName>
        <fullName evidence="1">Phosphomannose isomerase</fullName>
    </submittedName>
</protein>
<feature type="non-terminal residue" evidence="1">
    <location>
        <position position="1"/>
    </location>
</feature>
<organism evidence="1 2">
    <name type="scientific">Metarhizium anisopliae (strain ARSEF 549)</name>
    <dbReference type="NCBI Taxonomy" id="3151832"/>
    <lineage>
        <taxon>Eukaryota</taxon>
        <taxon>Fungi</taxon>
        <taxon>Dikarya</taxon>
        <taxon>Ascomycota</taxon>
        <taxon>Pezizomycotina</taxon>
        <taxon>Sordariomycetes</taxon>
        <taxon>Hypocreomycetidae</taxon>
        <taxon>Hypocreales</taxon>
        <taxon>Clavicipitaceae</taxon>
        <taxon>Metarhizium</taxon>
    </lineage>
</organism>
<accession>A0A0B4ETC7</accession>
<dbReference type="VEuPathDB" id="FungiDB:MAN_06186"/>
<reference evidence="1 2" key="1">
    <citation type="journal article" date="2014" name="Proc. Natl. Acad. Sci. U.S.A.">
        <title>Trajectory and genomic determinants of fungal-pathogen speciation and host adaptation.</title>
        <authorList>
            <person name="Hu X."/>
            <person name="Xiao G."/>
            <person name="Zheng P."/>
            <person name="Shang Y."/>
            <person name="Su Y."/>
            <person name="Zhang X."/>
            <person name="Liu X."/>
            <person name="Zhan S."/>
            <person name="St Leger R.J."/>
            <person name="Wang C."/>
        </authorList>
    </citation>
    <scope>NUCLEOTIDE SEQUENCE [LARGE SCALE GENOMIC DNA]</scope>
    <source>
        <strain evidence="1 2">ARSEF 549</strain>
    </source>
</reference>
<proteinExistence type="predicted"/>
<keyword evidence="2" id="KW-1185">Reference proteome</keyword>
<dbReference type="EMBL" id="AZNF01000007">
    <property type="protein sequence ID" value="KID65175.1"/>
    <property type="molecule type" value="Genomic_DNA"/>
</dbReference>
<dbReference type="AlphaFoldDB" id="A0A0B4ETC7"/>
<sequence>MVVEIQRPEDLSVLCEWGGFAIHGQKDGHLGLGFPTALTAVDYVQVEQWVTSGVVARSVLVPESTEYFGLERIRVKGSASTECGLAILVVLDGKLLVQISHSDPLLLSKAFTGVIPDEDGELSLQGEADVLIARPLQ</sequence>
<keyword evidence="1" id="KW-0413">Isomerase</keyword>
<comment type="caution">
    <text evidence="1">The sequence shown here is derived from an EMBL/GenBank/DDBJ whole genome shotgun (WGS) entry which is preliminary data.</text>
</comment>
<evidence type="ECO:0000313" key="1">
    <source>
        <dbReference type="EMBL" id="KID65175.1"/>
    </source>
</evidence>
<dbReference type="OrthoDB" id="3452273at2759"/>
<dbReference type="HOGENOM" id="CLU_1865572_0_0_1"/>
<name>A0A0B4ETC7_METAF</name>
<evidence type="ECO:0000313" key="2">
    <source>
        <dbReference type="Proteomes" id="UP000031186"/>
    </source>
</evidence>
<gene>
    <name evidence="1" type="ORF">MAN_06186</name>
</gene>